<keyword evidence="18" id="KW-1185">Reference proteome</keyword>
<evidence type="ECO:0000256" key="6">
    <source>
        <dbReference type="ARBA" id="ARBA00022741"/>
    </source>
</evidence>
<keyword evidence="5" id="KW-0677">Repeat</keyword>
<dbReference type="SMART" id="SM00382">
    <property type="entry name" value="AAA"/>
    <property type="match status" value="1"/>
</dbReference>
<dbReference type="FunFam" id="1.10.238.10:FF:000011">
    <property type="entry name" value="Mitochondrial Rho GTPase"/>
    <property type="match status" value="1"/>
</dbReference>
<evidence type="ECO:0000259" key="16">
    <source>
        <dbReference type="PROSITE" id="PS51423"/>
    </source>
</evidence>
<dbReference type="GO" id="GO:0005741">
    <property type="term" value="C:mitochondrial outer membrane"/>
    <property type="evidence" value="ECO:0007669"/>
    <property type="project" value="UniProtKB-SubCell"/>
</dbReference>
<keyword evidence="13 14" id="KW-0472">Membrane</keyword>
<dbReference type="InterPro" id="IPR027417">
    <property type="entry name" value="P-loop_NTPase"/>
</dbReference>
<dbReference type="Pfam" id="PF08356">
    <property type="entry name" value="EF_assoc_2"/>
    <property type="match status" value="1"/>
</dbReference>
<dbReference type="InterPro" id="IPR018247">
    <property type="entry name" value="EF_Hand_1_Ca_BS"/>
</dbReference>
<comment type="function">
    <text evidence="14">Mitochondrial GTPase involved in mitochondrial trafficking. Probably involved in control of anterograde transport of mitochondria and their subcellular distribution.</text>
</comment>
<dbReference type="SMART" id="SM00173">
    <property type="entry name" value="RAS"/>
    <property type="match status" value="1"/>
</dbReference>
<keyword evidence="10" id="KW-1133">Transmembrane helix</keyword>
<dbReference type="GO" id="GO:0003924">
    <property type="term" value="F:GTPase activity"/>
    <property type="evidence" value="ECO:0007669"/>
    <property type="project" value="InterPro"/>
</dbReference>
<comment type="similarity">
    <text evidence="2 14">Belongs to the mitochondrial Rho GTPase family.</text>
</comment>
<dbReference type="InterPro" id="IPR052266">
    <property type="entry name" value="Miro-EF-hand_domain"/>
</dbReference>
<dbReference type="Pfam" id="PF00071">
    <property type="entry name" value="Ras"/>
    <property type="match status" value="1"/>
</dbReference>
<gene>
    <name evidence="17" type="primary">GEM1_2</name>
    <name evidence="17" type="ORF">IWQ60_003137</name>
</gene>
<feature type="region of interest" description="Disordered" evidence="15">
    <location>
        <begin position="558"/>
        <end position="581"/>
    </location>
</feature>
<evidence type="ECO:0000256" key="9">
    <source>
        <dbReference type="ARBA" id="ARBA00022837"/>
    </source>
</evidence>
<dbReference type="PIRSF" id="PIRSF037488">
    <property type="entry name" value="Mt_Rho_GTPase"/>
    <property type="match status" value="1"/>
</dbReference>
<dbReference type="PRINTS" id="PR00449">
    <property type="entry name" value="RASTRNSFRMNG"/>
</dbReference>
<dbReference type="Gene3D" id="3.40.50.300">
    <property type="entry name" value="P-loop containing nucleotide triphosphate hydrolases"/>
    <property type="match status" value="2"/>
</dbReference>
<feature type="compositionally biased region" description="Polar residues" evidence="15">
    <location>
        <begin position="142"/>
        <end position="155"/>
    </location>
</feature>
<dbReference type="Proteomes" id="UP001150569">
    <property type="component" value="Unassembled WGS sequence"/>
</dbReference>
<feature type="region of interest" description="Disordered" evidence="15">
    <location>
        <begin position="125"/>
        <end position="155"/>
    </location>
</feature>
<dbReference type="GO" id="GO:0007005">
    <property type="term" value="P:mitochondrion organization"/>
    <property type="evidence" value="ECO:0007669"/>
    <property type="project" value="InterPro"/>
</dbReference>
<accession>A0A9W8DWR7</accession>
<comment type="subcellular location">
    <subcellularLocation>
        <location evidence="1 14">Mitochondrion outer membrane</location>
        <topology evidence="1 14">Single-pass type IV membrane protein</topology>
    </subcellularLocation>
</comment>
<evidence type="ECO:0000256" key="3">
    <source>
        <dbReference type="ARBA" id="ARBA00022692"/>
    </source>
</evidence>
<keyword evidence="12 14" id="KW-0342">GTP-binding</keyword>
<keyword evidence="11 14" id="KW-0496">Mitochondrion</keyword>
<dbReference type="GO" id="GO:0005525">
    <property type="term" value="F:GTP binding"/>
    <property type="evidence" value="ECO:0007669"/>
    <property type="project" value="UniProtKB-KW"/>
</dbReference>
<dbReference type="SMART" id="SM00174">
    <property type="entry name" value="RHO"/>
    <property type="match status" value="1"/>
</dbReference>
<keyword evidence="4" id="KW-0479">Metal-binding</keyword>
<keyword evidence="9 14" id="KW-0106">Calcium</keyword>
<dbReference type="InterPro" id="IPR021181">
    <property type="entry name" value="Miro"/>
</dbReference>
<comment type="caution">
    <text evidence="17">The sequence shown here is derived from an EMBL/GenBank/DDBJ whole genome shotgun (WGS) entry which is preliminary data.</text>
</comment>
<evidence type="ECO:0000256" key="13">
    <source>
        <dbReference type="ARBA" id="ARBA00023136"/>
    </source>
</evidence>
<dbReference type="GO" id="GO:0005509">
    <property type="term" value="F:calcium ion binding"/>
    <property type="evidence" value="ECO:0007669"/>
    <property type="project" value="InterPro"/>
</dbReference>
<evidence type="ECO:0000256" key="4">
    <source>
        <dbReference type="ARBA" id="ARBA00022723"/>
    </source>
</evidence>
<name>A0A9W8DWR7_9FUNG</name>
<dbReference type="EC" id="3.6.5.-" evidence="14"/>
<dbReference type="Pfam" id="PF08355">
    <property type="entry name" value="EF_assoc_1"/>
    <property type="match status" value="1"/>
</dbReference>
<dbReference type="InterPro" id="IPR011992">
    <property type="entry name" value="EF-hand-dom_pair"/>
</dbReference>
<dbReference type="PANTHER" id="PTHR46819">
    <property type="entry name" value="EF-HAND CALCIUM-BINDING DOMAIN-CONTAINING PROTEIN 7"/>
    <property type="match status" value="1"/>
</dbReference>
<protein>
    <recommendedName>
        <fullName evidence="14">Mitochondrial Rho GTPase</fullName>
        <ecNumber evidence="14">3.6.5.-</ecNumber>
    </recommendedName>
</protein>
<keyword evidence="8 14" id="KW-0378">Hydrolase</keyword>
<evidence type="ECO:0000313" key="18">
    <source>
        <dbReference type="Proteomes" id="UP001150569"/>
    </source>
</evidence>
<dbReference type="InterPro" id="IPR013566">
    <property type="entry name" value="EF_hand_assoc_1"/>
</dbReference>
<dbReference type="SUPFAM" id="SSF52540">
    <property type="entry name" value="P-loop containing nucleoside triphosphate hydrolases"/>
    <property type="match status" value="2"/>
</dbReference>
<keyword evidence="6 14" id="KW-0547">Nucleotide-binding</keyword>
<evidence type="ECO:0000256" key="8">
    <source>
        <dbReference type="ARBA" id="ARBA00022801"/>
    </source>
</evidence>
<evidence type="ECO:0000256" key="7">
    <source>
        <dbReference type="ARBA" id="ARBA00022787"/>
    </source>
</evidence>
<reference evidence="17" key="1">
    <citation type="submission" date="2022-07" db="EMBL/GenBank/DDBJ databases">
        <title>Phylogenomic reconstructions and comparative analyses of Kickxellomycotina fungi.</title>
        <authorList>
            <person name="Reynolds N.K."/>
            <person name="Stajich J.E."/>
            <person name="Barry K."/>
            <person name="Grigoriev I.V."/>
            <person name="Crous P."/>
            <person name="Smith M.E."/>
        </authorList>
    </citation>
    <scope>NUCLEOTIDE SEQUENCE</scope>
    <source>
        <strain evidence="17">RSA 861</strain>
    </source>
</reference>
<keyword evidence="3" id="KW-0812">Transmembrane</keyword>
<dbReference type="InterPro" id="IPR003593">
    <property type="entry name" value="AAA+_ATPase"/>
</dbReference>
<dbReference type="OrthoDB" id="10020961at2759"/>
<dbReference type="PANTHER" id="PTHR46819:SF1">
    <property type="entry name" value="EF-HAND CALCIUM-BINDING DOMAIN-CONTAINING PROTEIN 7"/>
    <property type="match status" value="1"/>
</dbReference>
<evidence type="ECO:0000256" key="11">
    <source>
        <dbReference type="ARBA" id="ARBA00023128"/>
    </source>
</evidence>
<evidence type="ECO:0000256" key="10">
    <source>
        <dbReference type="ARBA" id="ARBA00022989"/>
    </source>
</evidence>
<dbReference type="InterPro" id="IPR013567">
    <property type="entry name" value="EF_hand_assoc_2"/>
</dbReference>
<dbReference type="PROSITE" id="PS00018">
    <property type="entry name" value="EF_HAND_1"/>
    <property type="match status" value="2"/>
</dbReference>
<evidence type="ECO:0000256" key="2">
    <source>
        <dbReference type="ARBA" id="ARBA00007981"/>
    </source>
</evidence>
<organism evidence="17 18">
    <name type="scientific">Tieghemiomyces parasiticus</name>
    <dbReference type="NCBI Taxonomy" id="78921"/>
    <lineage>
        <taxon>Eukaryota</taxon>
        <taxon>Fungi</taxon>
        <taxon>Fungi incertae sedis</taxon>
        <taxon>Zoopagomycota</taxon>
        <taxon>Kickxellomycotina</taxon>
        <taxon>Dimargaritomycetes</taxon>
        <taxon>Dimargaritales</taxon>
        <taxon>Dimargaritaceae</taxon>
        <taxon>Tieghemiomyces</taxon>
    </lineage>
</organism>
<evidence type="ECO:0000256" key="1">
    <source>
        <dbReference type="ARBA" id="ARBA00004200"/>
    </source>
</evidence>
<dbReference type="Gene3D" id="1.10.238.10">
    <property type="entry name" value="EF-hand"/>
    <property type="match status" value="2"/>
</dbReference>
<evidence type="ECO:0000256" key="14">
    <source>
        <dbReference type="PIRNR" id="PIRNR037488"/>
    </source>
</evidence>
<dbReference type="SUPFAM" id="SSF47473">
    <property type="entry name" value="EF-hand"/>
    <property type="match status" value="1"/>
</dbReference>
<proteinExistence type="inferred from homology"/>
<dbReference type="PROSITE" id="PS51423">
    <property type="entry name" value="MIRO"/>
    <property type="match status" value="1"/>
</dbReference>
<keyword evidence="7 14" id="KW-1000">Mitochondrion outer membrane</keyword>
<evidence type="ECO:0000256" key="15">
    <source>
        <dbReference type="SAM" id="MobiDB-lite"/>
    </source>
</evidence>
<dbReference type="EMBL" id="JANBPT010000129">
    <property type="protein sequence ID" value="KAJ1927208.1"/>
    <property type="molecule type" value="Genomic_DNA"/>
</dbReference>
<feature type="domain" description="Miro" evidence="16">
    <location>
        <begin position="2"/>
        <end position="193"/>
    </location>
</feature>
<evidence type="ECO:0000256" key="12">
    <source>
        <dbReference type="ARBA" id="ARBA00023134"/>
    </source>
</evidence>
<dbReference type="InterPro" id="IPR020860">
    <property type="entry name" value="MIRO_dom"/>
</dbReference>
<dbReference type="AlphaFoldDB" id="A0A9W8DWR7"/>
<dbReference type="InterPro" id="IPR001806">
    <property type="entry name" value="Small_GTPase"/>
</dbReference>
<evidence type="ECO:0000313" key="17">
    <source>
        <dbReference type="EMBL" id="KAJ1927208.1"/>
    </source>
</evidence>
<evidence type="ECO:0000256" key="5">
    <source>
        <dbReference type="ARBA" id="ARBA00022737"/>
    </source>
</evidence>
<sequence length="686" mass="74986">MRRDIRLLVVGDPGVGKSTLVTALIKEAFVAPVQSVVPEVTIPPEITPENVTTHVIDSTDQTDEQRDRLTIEARKAHAIMLVYALDNPASLTAATTHWLPWLRTLGAIVPVLLVGNKADLRDQAMSDEAGATASRLAEPATKSENGTPVTGSAPSGTVALDTFDEVEASVECSARRPAMVTEVFYLAQRAVLHPTRPLYDPTTQSLRPACRRALDRVFHLCDHDADGVLNDAELNAFQRRCFDVPLHRAELDRVRQVVADHQPDGVRKGGLTPAGFAYLHQLFIVRGRPKTPWAVLRAFGYDHHLALRPDYLLPPFEVPSDCCVELSQRGTQFFNDLFDRGDRDGDGALSDRELDFVFAPAPAHPWVGTGFPALTTTNDAGHLTRRGFLDLWCMTTLLDVNTTLSYLAYLGFDGPDTREGLRVVKRRPATTLLRSTPARTVYHGLVVGAAGVGKTALLGALVDPGDPLARAARLPRDSPCAVGTVPVRGTEYHLVLQELTPGTEATILASPRRSRRYDVLCFVYDPRAPESFEYLVRLRERFDLNHLPHVFVATQADLVTSGDTPPPRHPRRRRSSAVRDTPTPDAYCCALRVRAPLVVSCAPAATDDLTKSALPAAVFTRLVAAAMDPESALPGAGRPLVANPSLRRLLRASLLLGALAALGLVSYRYWRLVPSGHNSGRRWLNI</sequence>
<dbReference type="SMART" id="SM00175">
    <property type="entry name" value="RAB"/>
    <property type="match status" value="1"/>
</dbReference>